<proteinExistence type="predicted"/>
<evidence type="ECO:0000256" key="1">
    <source>
        <dbReference type="SAM" id="MobiDB-lite"/>
    </source>
</evidence>
<gene>
    <name evidence="2" type="ORF">B0J11DRAFT_502433</name>
</gene>
<name>A0A9P9IZ03_9PLEO</name>
<keyword evidence="3" id="KW-1185">Reference proteome</keyword>
<reference evidence="2" key="1">
    <citation type="journal article" date="2021" name="Nat. Commun.">
        <title>Genetic determinants of endophytism in the Arabidopsis root mycobiome.</title>
        <authorList>
            <person name="Mesny F."/>
            <person name="Miyauchi S."/>
            <person name="Thiergart T."/>
            <person name="Pickel B."/>
            <person name="Atanasova L."/>
            <person name="Karlsson M."/>
            <person name="Huettel B."/>
            <person name="Barry K.W."/>
            <person name="Haridas S."/>
            <person name="Chen C."/>
            <person name="Bauer D."/>
            <person name="Andreopoulos W."/>
            <person name="Pangilinan J."/>
            <person name="LaButti K."/>
            <person name="Riley R."/>
            <person name="Lipzen A."/>
            <person name="Clum A."/>
            <person name="Drula E."/>
            <person name="Henrissat B."/>
            <person name="Kohler A."/>
            <person name="Grigoriev I.V."/>
            <person name="Martin F.M."/>
            <person name="Hacquard S."/>
        </authorList>
    </citation>
    <scope>NUCLEOTIDE SEQUENCE</scope>
    <source>
        <strain evidence="2">MPI-CAGE-CH-0243</strain>
    </source>
</reference>
<dbReference type="EMBL" id="JAGMWT010000002">
    <property type="protein sequence ID" value="KAH7135619.1"/>
    <property type="molecule type" value="Genomic_DNA"/>
</dbReference>
<comment type="caution">
    <text evidence="2">The sequence shown here is derived from an EMBL/GenBank/DDBJ whole genome shotgun (WGS) entry which is preliminary data.</text>
</comment>
<organism evidence="2 3">
    <name type="scientific">Dendryphion nanum</name>
    <dbReference type="NCBI Taxonomy" id="256645"/>
    <lineage>
        <taxon>Eukaryota</taxon>
        <taxon>Fungi</taxon>
        <taxon>Dikarya</taxon>
        <taxon>Ascomycota</taxon>
        <taxon>Pezizomycotina</taxon>
        <taxon>Dothideomycetes</taxon>
        <taxon>Pleosporomycetidae</taxon>
        <taxon>Pleosporales</taxon>
        <taxon>Torulaceae</taxon>
        <taxon>Dendryphion</taxon>
    </lineage>
</organism>
<dbReference type="Proteomes" id="UP000700596">
    <property type="component" value="Unassembled WGS sequence"/>
</dbReference>
<feature type="compositionally biased region" description="Pro residues" evidence="1">
    <location>
        <begin position="292"/>
        <end position="307"/>
    </location>
</feature>
<protein>
    <submittedName>
        <fullName evidence="2">Uncharacterized protein</fullName>
    </submittedName>
</protein>
<accession>A0A9P9IZ03</accession>
<feature type="region of interest" description="Disordered" evidence="1">
    <location>
        <begin position="248"/>
        <end position="318"/>
    </location>
</feature>
<dbReference type="AlphaFoldDB" id="A0A9P9IZ03"/>
<feature type="compositionally biased region" description="Low complexity" evidence="1">
    <location>
        <begin position="110"/>
        <end position="122"/>
    </location>
</feature>
<sequence>MPATMTLLSLYTQRPSDPAYCVLYAAVEEEDSGPQRSPVQVHRLRPSNKDGLRCERVLKQAGIHLSRPFSPLIKVDQPSALARMGRSNAHAAPAVELAPSSYPRSRRRITSTSNSTTTGNSDRFSQSFQCSAVQCSGAGAGGLLSSEDLLWLLDVGVDVVVAVGSFLHLLLISSPSVPSSHHSWPTFVFFFTAARGVEARWQPLKEQARERVQPIRRLILTSALKPWTLFPAPCAFILILSSPPHHHHHYHHQPRPHPSSPLPSPKAIHPTATPTPTASTSLQPSSAHIRPPYIPSPPTTTYPPSIPRDPVHNVTSIA</sequence>
<evidence type="ECO:0000313" key="3">
    <source>
        <dbReference type="Proteomes" id="UP000700596"/>
    </source>
</evidence>
<feature type="region of interest" description="Disordered" evidence="1">
    <location>
        <begin position="98"/>
        <end position="122"/>
    </location>
</feature>
<evidence type="ECO:0000313" key="2">
    <source>
        <dbReference type="EMBL" id="KAH7135619.1"/>
    </source>
</evidence>
<feature type="compositionally biased region" description="Low complexity" evidence="1">
    <location>
        <begin position="270"/>
        <end position="287"/>
    </location>
</feature>